<evidence type="ECO:0000259" key="1">
    <source>
        <dbReference type="Pfam" id="PF21962"/>
    </source>
</evidence>
<keyword evidence="3" id="KW-1185">Reference proteome</keyword>
<protein>
    <recommendedName>
        <fullName evidence="1">DUF6924 domain-containing protein</fullName>
    </recommendedName>
</protein>
<name>A0A1W0B1Q1_9NOCA</name>
<evidence type="ECO:0000313" key="3">
    <source>
        <dbReference type="Proteomes" id="UP000188836"/>
    </source>
</evidence>
<dbReference type="Pfam" id="PF21962">
    <property type="entry name" value="DUF6924"/>
    <property type="match status" value="1"/>
</dbReference>
<feature type="domain" description="DUF6924" evidence="1">
    <location>
        <begin position="7"/>
        <end position="141"/>
    </location>
</feature>
<sequence length="141" mass="15433">MLPDGDSLFIRTYFADDAAWAETVDAALRPWDLGGGTLAYAGITPIDDPCFEALTVEKLESLLPAPPPYYLFLVDKQTIIDPEHPILVVDTSRGNADVMGFQTFRVVPSEMPAVENNLSLANLDFEDFSTSVDADGVFRGF</sequence>
<dbReference type="Proteomes" id="UP000188836">
    <property type="component" value="Unassembled WGS sequence"/>
</dbReference>
<gene>
    <name evidence="2" type="ORF">B0T46_12175</name>
</gene>
<evidence type="ECO:0000313" key="2">
    <source>
        <dbReference type="EMBL" id="ONM48537.1"/>
    </source>
</evidence>
<organism evidence="2 3">
    <name type="scientific">Nocardia donostiensis</name>
    <dbReference type="NCBI Taxonomy" id="1538463"/>
    <lineage>
        <taxon>Bacteria</taxon>
        <taxon>Bacillati</taxon>
        <taxon>Actinomycetota</taxon>
        <taxon>Actinomycetes</taxon>
        <taxon>Mycobacteriales</taxon>
        <taxon>Nocardiaceae</taxon>
        <taxon>Nocardia</taxon>
    </lineage>
</organism>
<reference evidence="2 3" key="1">
    <citation type="journal article" date="2016" name="Antonie Van Leeuwenhoek">
        <title>Nocardia donostiensis sp. nov., isolated from human respiratory specimens.</title>
        <authorList>
            <person name="Ercibengoa M."/>
            <person name="Bell M."/>
            <person name="Marimon J.M."/>
            <person name="Humrighouse B."/>
            <person name="Klenk H.P."/>
            <person name="Potter G."/>
            <person name="Perez-Trallero E."/>
        </authorList>
    </citation>
    <scope>NUCLEOTIDE SEQUENCE [LARGE SCALE GENOMIC DNA]</scope>
    <source>
        <strain evidence="2 3">X1655</strain>
    </source>
</reference>
<comment type="caution">
    <text evidence="2">The sequence shown here is derived from an EMBL/GenBank/DDBJ whole genome shotgun (WGS) entry which is preliminary data.</text>
</comment>
<dbReference type="InterPro" id="IPR053832">
    <property type="entry name" value="DUF6924"/>
</dbReference>
<dbReference type="EMBL" id="MUMY01000009">
    <property type="protein sequence ID" value="ONM48537.1"/>
    <property type="molecule type" value="Genomic_DNA"/>
</dbReference>
<dbReference type="AlphaFoldDB" id="A0A1W0B1Q1"/>
<accession>A0A1W0B1Q1</accession>
<proteinExistence type="predicted"/>